<evidence type="ECO:0000313" key="6">
    <source>
        <dbReference type="EMBL" id="MBB5535353.1"/>
    </source>
</evidence>
<keyword evidence="6" id="KW-0645">Protease</keyword>
<dbReference type="SMART" id="SM00244">
    <property type="entry name" value="PHB"/>
    <property type="match status" value="1"/>
</dbReference>
<dbReference type="EMBL" id="JACHBK010000004">
    <property type="protein sequence ID" value="MBB5535353.1"/>
    <property type="molecule type" value="Genomic_DNA"/>
</dbReference>
<gene>
    <name evidence="6" type="ORF">GGD55_002047</name>
</gene>
<sequence>MPLAGLDIAVIVLVVLAVLVIFKGVKTVPQGYRYTVERFGRYTKTLEPGLNIIIPFIDGIGARMNVMEQVLDVPTQEVITRDNASVSADAVAFYQVLNAAEAAYQVSNLETAILNLTMTNIRSVMGSMDLDELLSNRDTINDKLLRVVDEAVGPWGIKVTRVEIKDIQPPKDLVDAMARQMKAEREKRAQVLEAEGSRNAQILRAEGAKQSAILQAEGQREAAYREAEARERLAEAEAKATRMVSEAIAAGDVQAINYFVAQKYTEAMASIGTAPNSKVVLMPMEASSLIGSLGGIGAIAREVFGDGGTPAPVRQATPRTTPVRNPFATPQQES</sequence>
<evidence type="ECO:0000256" key="2">
    <source>
        <dbReference type="ARBA" id="ARBA00008164"/>
    </source>
</evidence>
<dbReference type="Pfam" id="PF01145">
    <property type="entry name" value="Band_7"/>
    <property type="match status" value="1"/>
</dbReference>
<dbReference type="InterPro" id="IPR001107">
    <property type="entry name" value="Band_7"/>
</dbReference>
<comment type="caution">
    <text evidence="6">The sequence shown here is derived from an EMBL/GenBank/DDBJ whole genome shotgun (WGS) entry which is preliminary data.</text>
</comment>
<keyword evidence="4" id="KW-1133">Transmembrane helix</keyword>
<dbReference type="GO" id="GO:0005886">
    <property type="term" value="C:plasma membrane"/>
    <property type="evidence" value="ECO:0007669"/>
    <property type="project" value="UniProtKB-ARBA"/>
</dbReference>
<dbReference type="PANTHER" id="PTHR43327:SF10">
    <property type="entry name" value="STOMATIN-LIKE PROTEIN 2, MITOCHONDRIAL"/>
    <property type="match status" value="1"/>
</dbReference>
<evidence type="ECO:0000256" key="3">
    <source>
        <dbReference type="SAM" id="MobiDB-lite"/>
    </source>
</evidence>
<keyword evidence="7" id="KW-1185">Reference proteome</keyword>
<dbReference type="GO" id="GO:0008233">
    <property type="term" value="F:peptidase activity"/>
    <property type="evidence" value="ECO:0007669"/>
    <property type="project" value="UniProtKB-KW"/>
</dbReference>
<organism evidence="6 7">
    <name type="scientific">Rhizobium giardinii</name>
    <dbReference type="NCBI Taxonomy" id="56731"/>
    <lineage>
        <taxon>Bacteria</taxon>
        <taxon>Pseudomonadati</taxon>
        <taxon>Pseudomonadota</taxon>
        <taxon>Alphaproteobacteria</taxon>
        <taxon>Hyphomicrobiales</taxon>
        <taxon>Rhizobiaceae</taxon>
        <taxon>Rhizobium/Agrobacterium group</taxon>
        <taxon>Rhizobium</taxon>
    </lineage>
</organism>
<reference evidence="6 7" key="1">
    <citation type="submission" date="2020-08" db="EMBL/GenBank/DDBJ databases">
        <title>Genomic Encyclopedia of Type Strains, Phase IV (KMG-V): Genome sequencing to study the core and pangenomes of soil and plant-associated prokaryotes.</title>
        <authorList>
            <person name="Whitman W."/>
        </authorList>
    </citation>
    <scope>NUCLEOTIDE SEQUENCE [LARGE SCALE GENOMIC DNA]</scope>
    <source>
        <strain evidence="6 7">SEMIA 4084</strain>
    </source>
</reference>
<evidence type="ECO:0000313" key="7">
    <source>
        <dbReference type="Proteomes" id="UP000585507"/>
    </source>
</evidence>
<evidence type="ECO:0000256" key="1">
    <source>
        <dbReference type="ARBA" id="ARBA00004167"/>
    </source>
</evidence>
<dbReference type="GO" id="GO:0006508">
    <property type="term" value="P:proteolysis"/>
    <property type="evidence" value="ECO:0007669"/>
    <property type="project" value="UniProtKB-KW"/>
</dbReference>
<dbReference type="InterPro" id="IPR001972">
    <property type="entry name" value="Stomatin_HflK_fam"/>
</dbReference>
<dbReference type="AlphaFoldDB" id="A0A7W8X984"/>
<name>A0A7W8X984_9HYPH</name>
<keyword evidence="4" id="KW-0812">Transmembrane</keyword>
<dbReference type="PRINTS" id="PR00721">
    <property type="entry name" value="STOMATIN"/>
</dbReference>
<dbReference type="InterPro" id="IPR050710">
    <property type="entry name" value="Band7/mec-2_domain"/>
</dbReference>
<dbReference type="FunFam" id="3.30.479.30:FF:000004">
    <property type="entry name" value="Putative membrane protease family, stomatin"/>
    <property type="match status" value="1"/>
</dbReference>
<dbReference type="Proteomes" id="UP000585507">
    <property type="component" value="Unassembled WGS sequence"/>
</dbReference>
<dbReference type="Gene3D" id="3.30.479.30">
    <property type="entry name" value="Band 7 domain"/>
    <property type="match status" value="1"/>
</dbReference>
<dbReference type="RefSeq" id="WP_018327924.1">
    <property type="nucleotide sequence ID" value="NZ_JACHBK010000004.1"/>
</dbReference>
<dbReference type="GO" id="GO:0098552">
    <property type="term" value="C:side of membrane"/>
    <property type="evidence" value="ECO:0007669"/>
    <property type="project" value="UniProtKB-ARBA"/>
</dbReference>
<accession>A0A7W8X984</accession>
<evidence type="ECO:0000256" key="4">
    <source>
        <dbReference type="SAM" id="Phobius"/>
    </source>
</evidence>
<proteinExistence type="inferred from homology"/>
<comment type="similarity">
    <text evidence="2">Belongs to the band 7/mec-2 family.</text>
</comment>
<feature type="domain" description="Band 7" evidence="5">
    <location>
        <begin position="23"/>
        <end position="181"/>
    </location>
</feature>
<protein>
    <submittedName>
        <fullName evidence="6">Regulator of protease activity HflC (Stomatin/prohibitin superfamily)</fullName>
    </submittedName>
</protein>
<keyword evidence="4" id="KW-0472">Membrane</keyword>
<dbReference type="PANTHER" id="PTHR43327">
    <property type="entry name" value="STOMATIN-LIKE PROTEIN 2, MITOCHONDRIAL"/>
    <property type="match status" value="1"/>
</dbReference>
<dbReference type="SUPFAM" id="SSF117892">
    <property type="entry name" value="Band 7/SPFH domain"/>
    <property type="match status" value="1"/>
</dbReference>
<feature type="region of interest" description="Disordered" evidence="3">
    <location>
        <begin position="307"/>
        <end position="334"/>
    </location>
</feature>
<dbReference type="CDD" id="cd08829">
    <property type="entry name" value="SPFH_paraslipin"/>
    <property type="match status" value="1"/>
</dbReference>
<keyword evidence="6" id="KW-0378">Hydrolase</keyword>
<comment type="subcellular location">
    <subcellularLocation>
        <location evidence="1">Membrane</location>
        <topology evidence="1">Single-pass membrane protein</topology>
    </subcellularLocation>
</comment>
<dbReference type="InterPro" id="IPR036013">
    <property type="entry name" value="Band_7/SPFH_dom_sf"/>
</dbReference>
<feature type="compositionally biased region" description="Polar residues" evidence="3">
    <location>
        <begin position="317"/>
        <end position="334"/>
    </location>
</feature>
<feature type="transmembrane region" description="Helical" evidence="4">
    <location>
        <begin position="6"/>
        <end position="25"/>
    </location>
</feature>
<evidence type="ECO:0000259" key="5">
    <source>
        <dbReference type="SMART" id="SM00244"/>
    </source>
</evidence>